<keyword evidence="1" id="KW-1133">Transmembrane helix</keyword>
<accession>A0A8H6S0A5</accession>
<feature type="transmembrane region" description="Helical" evidence="1">
    <location>
        <begin position="586"/>
        <end position="606"/>
    </location>
</feature>
<evidence type="ECO:0000313" key="2">
    <source>
        <dbReference type="EMBL" id="KAF7290584.1"/>
    </source>
</evidence>
<gene>
    <name evidence="2" type="ORF">MIND_01298500</name>
</gene>
<organism evidence="2 3">
    <name type="scientific">Mycena indigotica</name>
    <dbReference type="NCBI Taxonomy" id="2126181"/>
    <lineage>
        <taxon>Eukaryota</taxon>
        <taxon>Fungi</taxon>
        <taxon>Dikarya</taxon>
        <taxon>Basidiomycota</taxon>
        <taxon>Agaricomycotina</taxon>
        <taxon>Agaricomycetes</taxon>
        <taxon>Agaricomycetidae</taxon>
        <taxon>Agaricales</taxon>
        <taxon>Marasmiineae</taxon>
        <taxon>Mycenaceae</taxon>
        <taxon>Mycena</taxon>
    </lineage>
</organism>
<feature type="transmembrane region" description="Helical" evidence="1">
    <location>
        <begin position="458"/>
        <end position="481"/>
    </location>
</feature>
<feature type="transmembrane region" description="Helical" evidence="1">
    <location>
        <begin position="488"/>
        <end position="507"/>
    </location>
</feature>
<dbReference type="OrthoDB" id="2548253at2759"/>
<dbReference type="GeneID" id="59351962"/>
<proteinExistence type="predicted"/>
<keyword evidence="3" id="KW-1185">Reference proteome</keyword>
<feature type="transmembrane region" description="Helical" evidence="1">
    <location>
        <begin position="527"/>
        <end position="546"/>
    </location>
</feature>
<keyword evidence="1" id="KW-0812">Transmembrane</keyword>
<protein>
    <submittedName>
        <fullName evidence="2">Uncharacterized protein</fullName>
    </submittedName>
</protein>
<evidence type="ECO:0000313" key="3">
    <source>
        <dbReference type="Proteomes" id="UP000636479"/>
    </source>
</evidence>
<dbReference type="AlphaFoldDB" id="A0A8H6S0A5"/>
<keyword evidence="1" id="KW-0472">Membrane</keyword>
<sequence>MILKEPPLGEVHPPRQRSSLGSLIRWILVTLVRLAVAWVLFGVLGQVVYHWTTFSHSQVYQNQTLSEVKTRGAVLQPLIDRDQVFDIAVSIWTLPLSGERTGPFSKTPIYSDIVFRDLHISDKHVKTTLNYKLPMHIFRKLFLKNSDLRASFVAIPKSPSLADYISNFSSWYPNKMDVPPVRSWPFPLGSPHMEDPGVIDLAIDSFGISMPLLEFHEYRRNQCGDATIHESKDLETDIDLDDDIDSAEDDPEAAPRSRLRFPPVSDIKKYPSHSVERHPFVITRTQIRIVDETHIFNRKAFNKEHNRLKASACGQNKGASPDYFLCDRAYLFNGNWETRLELKTPSNQTEWAYGPYLGYGAFSSGPKDIIPIPVTRTNCTDGSTNSANDPTYFEVNWRISFSGRSPAKFSATELFPSAERVAHHKSAFKMTQAHDSAELWNGLYGHQFNEDAHPRRRFAIGMISGVLSFVVGVFDVGYWYTRTTTAHISIAGTVFLALGKLFSAASVVAGKIEEDEIHPSLSRLSELLWLIAFTAAVRLFLPGLMLKTIWRVEVTVPEGASWMTMPTIRLLPPTHRERRSQRMDRGMSWAVRVQLCLALIALYSFFSPEEYYVLPGQLPPRTADDHPKNIVSRLAAFLIFPLTFTGIVSQIYLNYRSKTFAGMYKLSVTLRFVAELLRLATYSTSLVGRFDAKPGLSIPAVVDLVLLGVTMWQASTLPKVLQNAQDEDAD</sequence>
<feature type="transmembrane region" description="Helical" evidence="1">
    <location>
        <begin position="634"/>
        <end position="655"/>
    </location>
</feature>
<dbReference type="RefSeq" id="XP_037213944.1">
    <property type="nucleotide sequence ID" value="XM_037369446.1"/>
</dbReference>
<comment type="caution">
    <text evidence="2">The sequence shown here is derived from an EMBL/GenBank/DDBJ whole genome shotgun (WGS) entry which is preliminary data.</text>
</comment>
<evidence type="ECO:0000256" key="1">
    <source>
        <dbReference type="SAM" id="Phobius"/>
    </source>
</evidence>
<dbReference type="EMBL" id="JACAZF010000014">
    <property type="protein sequence ID" value="KAF7290584.1"/>
    <property type="molecule type" value="Genomic_DNA"/>
</dbReference>
<name>A0A8H6S0A5_9AGAR</name>
<reference evidence="2" key="1">
    <citation type="submission" date="2020-05" db="EMBL/GenBank/DDBJ databases">
        <title>Mycena genomes resolve the evolution of fungal bioluminescence.</title>
        <authorList>
            <person name="Tsai I.J."/>
        </authorList>
    </citation>
    <scope>NUCLEOTIDE SEQUENCE</scope>
    <source>
        <strain evidence="2">171206Taipei</strain>
    </source>
</reference>
<dbReference type="Proteomes" id="UP000636479">
    <property type="component" value="Unassembled WGS sequence"/>
</dbReference>